<dbReference type="GO" id="GO:1990904">
    <property type="term" value="C:ribonucleoprotein complex"/>
    <property type="evidence" value="ECO:0007669"/>
    <property type="project" value="UniProtKB-KW"/>
</dbReference>
<evidence type="ECO:0000256" key="4">
    <source>
        <dbReference type="ARBA" id="ARBA00023128"/>
    </source>
</evidence>
<reference evidence="9 10" key="1">
    <citation type="submission" date="2022-12" db="EMBL/GenBank/DDBJ databases">
        <title>Chromosome-level genome assembly of true bugs.</title>
        <authorList>
            <person name="Ma L."/>
            <person name="Li H."/>
        </authorList>
    </citation>
    <scope>NUCLEOTIDE SEQUENCE [LARGE SCALE GENOMIC DNA]</scope>
    <source>
        <strain evidence="9">Lab_2022b</strain>
    </source>
</reference>
<dbReference type="SMART" id="SM00916">
    <property type="entry name" value="L51_S25_CI-B8"/>
    <property type="match status" value="1"/>
</dbReference>
<keyword evidence="5" id="KW-0687">Ribonucleoprotein</keyword>
<evidence type="ECO:0000256" key="1">
    <source>
        <dbReference type="ARBA" id="ARBA00004173"/>
    </source>
</evidence>
<organism evidence="9 10">
    <name type="scientific">Rhynocoris fuscipes</name>
    <dbReference type="NCBI Taxonomy" id="488301"/>
    <lineage>
        <taxon>Eukaryota</taxon>
        <taxon>Metazoa</taxon>
        <taxon>Ecdysozoa</taxon>
        <taxon>Arthropoda</taxon>
        <taxon>Hexapoda</taxon>
        <taxon>Insecta</taxon>
        <taxon>Pterygota</taxon>
        <taxon>Neoptera</taxon>
        <taxon>Paraneoptera</taxon>
        <taxon>Hemiptera</taxon>
        <taxon>Heteroptera</taxon>
        <taxon>Panheteroptera</taxon>
        <taxon>Cimicomorpha</taxon>
        <taxon>Reduviidae</taxon>
        <taxon>Harpactorinae</taxon>
        <taxon>Harpactorini</taxon>
        <taxon>Rhynocoris</taxon>
    </lineage>
</organism>
<dbReference type="PANTHER" id="PTHR13274">
    <property type="entry name" value="MITOCHONDRIAL RIBOSOMAL PROTEIN S25"/>
    <property type="match status" value="1"/>
</dbReference>
<dbReference type="PANTHER" id="PTHR13274:SF2">
    <property type="entry name" value="SMALL RIBOSOMAL SUBUNIT PROTEIN MS25"/>
    <property type="match status" value="1"/>
</dbReference>
<dbReference type="GO" id="GO:0005739">
    <property type="term" value="C:mitochondrion"/>
    <property type="evidence" value="ECO:0007669"/>
    <property type="project" value="UniProtKB-SubCell"/>
</dbReference>
<dbReference type="InterPro" id="IPR040049">
    <property type="entry name" value="Ribosomal_mS25/mL61"/>
</dbReference>
<evidence type="ECO:0000313" key="10">
    <source>
        <dbReference type="Proteomes" id="UP001461498"/>
    </source>
</evidence>
<dbReference type="Proteomes" id="UP001461498">
    <property type="component" value="Unassembled WGS sequence"/>
</dbReference>
<keyword evidence="10" id="KW-1185">Reference proteome</keyword>
<dbReference type="Pfam" id="PF05047">
    <property type="entry name" value="L51_S25_CI-B8"/>
    <property type="match status" value="1"/>
</dbReference>
<comment type="caution">
    <text evidence="9">The sequence shown here is derived from an EMBL/GenBank/DDBJ whole genome shotgun (WGS) entry which is preliminary data.</text>
</comment>
<evidence type="ECO:0000259" key="8">
    <source>
        <dbReference type="SMART" id="SM00916"/>
    </source>
</evidence>
<proteinExistence type="inferred from homology"/>
<accession>A0AAW1DPR2</accession>
<evidence type="ECO:0000256" key="3">
    <source>
        <dbReference type="ARBA" id="ARBA00022980"/>
    </source>
</evidence>
<evidence type="ECO:0000256" key="5">
    <source>
        <dbReference type="ARBA" id="ARBA00023274"/>
    </source>
</evidence>
<dbReference type="AlphaFoldDB" id="A0AAW1DPR2"/>
<gene>
    <name evidence="9" type="ORF">O3M35_005150</name>
</gene>
<dbReference type="GO" id="GO:0005840">
    <property type="term" value="C:ribosome"/>
    <property type="evidence" value="ECO:0007669"/>
    <property type="project" value="UniProtKB-KW"/>
</dbReference>
<dbReference type="GO" id="GO:0003735">
    <property type="term" value="F:structural constituent of ribosome"/>
    <property type="evidence" value="ECO:0007669"/>
    <property type="project" value="InterPro"/>
</dbReference>
<dbReference type="EMBL" id="JAPXFL010000002">
    <property type="protein sequence ID" value="KAK9510345.1"/>
    <property type="molecule type" value="Genomic_DNA"/>
</dbReference>
<dbReference type="SUPFAM" id="SSF52833">
    <property type="entry name" value="Thioredoxin-like"/>
    <property type="match status" value="1"/>
</dbReference>
<evidence type="ECO:0000313" key="9">
    <source>
        <dbReference type="EMBL" id="KAK9510345.1"/>
    </source>
</evidence>
<comment type="subcellular location">
    <subcellularLocation>
        <location evidence="1">Mitochondrion</location>
    </subcellularLocation>
</comment>
<dbReference type="Gene3D" id="3.40.30.10">
    <property type="entry name" value="Glutaredoxin"/>
    <property type="match status" value="1"/>
</dbReference>
<name>A0AAW1DPR2_9HEMI</name>
<feature type="domain" description="Ribosomal protein/NADH dehydrogenase" evidence="8">
    <location>
        <begin position="37"/>
        <end position="110"/>
    </location>
</feature>
<protein>
    <recommendedName>
        <fullName evidence="6">Small ribosomal subunit protein mS25</fullName>
    </recommendedName>
    <alternativeName>
        <fullName evidence="7">28S ribosomal protein S25, mitochondrial</fullName>
    </alternativeName>
</protein>
<dbReference type="InterPro" id="IPR007741">
    <property type="entry name" value="Ribosomal_mL43/mS25/NADH_DH"/>
</dbReference>
<evidence type="ECO:0000256" key="2">
    <source>
        <dbReference type="ARBA" id="ARBA00008046"/>
    </source>
</evidence>
<keyword evidence="3" id="KW-0689">Ribosomal protein</keyword>
<evidence type="ECO:0000256" key="7">
    <source>
        <dbReference type="ARBA" id="ARBA00035369"/>
    </source>
</evidence>
<evidence type="ECO:0000256" key="6">
    <source>
        <dbReference type="ARBA" id="ARBA00035139"/>
    </source>
</evidence>
<comment type="similarity">
    <text evidence="2">Belongs to the mitochondrion-specific ribosomal protein mS25 family.</text>
</comment>
<dbReference type="InterPro" id="IPR036249">
    <property type="entry name" value="Thioredoxin-like_sf"/>
</dbReference>
<sequence>MPFMKGAAPIRRTLKYLETGKLFFRKGVKIFSINYNTSGNNHIGARDFVFWYLPQIQYKNPNVQVVTFKNMTPTPFIQCFFDNGDKMLIDIFGKEKEDIMEHVIKVVGKSENTLKYEAQQQEKKENPANFGYFCERHCICEIPGQVTCPAVIPLPKEMRGKYKFAKE</sequence>
<keyword evidence="4" id="KW-0496">Mitochondrion</keyword>